<dbReference type="Proteomes" id="UP000706525">
    <property type="component" value="Unassembled WGS sequence"/>
</dbReference>
<proteinExistence type="predicted"/>
<gene>
    <name evidence="2" type="ORF">LMG32289_04779</name>
</gene>
<reference evidence="2 3" key="1">
    <citation type="submission" date="2021-08" db="EMBL/GenBank/DDBJ databases">
        <authorList>
            <person name="Peeters C."/>
        </authorList>
    </citation>
    <scope>NUCLEOTIDE SEQUENCE [LARGE SCALE GENOMIC DNA]</scope>
    <source>
        <strain evidence="2 3">LMG 32289</strain>
    </source>
</reference>
<evidence type="ECO:0000313" key="2">
    <source>
        <dbReference type="EMBL" id="CAG9181237.1"/>
    </source>
</evidence>
<protein>
    <submittedName>
        <fullName evidence="2">Uncharacterized protein</fullName>
    </submittedName>
</protein>
<feature type="region of interest" description="Disordered" evidence="1">
    <location>
        <begin position="262"/>
        <end position="286"/>
    </location>
</feature>
<evidence type="ECO:0000256" key="1">
    <source>
        <dbReference type="SAM" id="MobiDB-lite"/>
    </source>
</evidence>
<evidence type="ECO:0000313" key="3">
    <source>
        <dbReference type="Proteomes" id="UP000706525"/>
    </source>
</evidence>
<comment type="caution">
    <text evidence="2">The sequence shown here is derived from an EMBL/GenBank/DDBJ whole genome shotgun (WGS) entry which is preliminary data.</text>
</comment>
<keyword evidence="3" id="KW-1185">Reference proteome</keyword>
<name>A0ABN7ZA66_9BURK</name>
<organism evidence="2 3">
    <name type="scientific">Cupriavidus pampae</name>
    <dbReference type="NCBI Taxonomy" id="659251"/>
    <lineage>
        <taxon>Bacteria</taxon>
        <taxon>Pseudomonadati</taxon>
        <taxon>Pseudomonadota</taxon>
        <taxon>Betaproteobacteria</taxon>
        <taxon>Burkholderiales</taxon>
        <taxon>Burkholderiaceae</taxon>
        <taxon>Cupriavidus</taxon>
    </lineage>
</organism>
<dbReference type="EMBL" id="CAJZAG010000010">
    <property type="protein sequence ID" value="CAG9181237.1"/>
    <property type="molecule type" value="Genomic_DNA"/>
</dbReference>
<accession>A0ABN7ZA66</accession>
<sequence>MLACQIINLGETDLNRLRTAPDILDGLQLDLSRTALLYALGHEELLRSDGSIPAEQTPSEVTELFHRLADQPAADALWRPAVFNAAGKQRFSISVLGVRIDVVHEATDASITVAEAVAGVIEAFFATAYELEAAAHIERFCVRIAEADISEYTVSMDDDRTGLTMRWPRSVVPTPASSYSAFQEMLIDVAADVFSSTCHIKNAKEALPRLFENDAAGDRVAMVGSSCLSRARIFGGVARLTDWDKHSLKSYDVQASRPRIVRSASVRQRNQSDAGDDEGSSELPAIHDHREMRVRSVIDVHLWDRAKWIGAAYGDVGPHAPPWFGLMFTDGETGTRIFERWRERFGNVDADEEIYISVVRRFSAEQPTHYGIIITSNVRDDGRLSSVTSRMHTMLPTNDVNLNRFLTAYRRSGAYLLMPAIYDGSGQPAFRHDLCIMKRALSVRDAVDVTATDIESAYLNWSRS</sequence>